<evidence type="ECO:0000256" key="1">
    <source>
        <dbReference type="ARBA" id="ARBA00004370"/>
    </source>
</evidence>
<reference evidence="7 8" key="1">
    <citation type="submission" date="2020-06" db="EMBL/GenBank/DDBJ databases">
        <authorList>
            <person name="Li R."/>
            <person name="Bekaert M."/>
        </authorList>
    </citation>
    <scope>NUCLEOTIDE SEQUENCE [LARGE SCALE GENOMIC DNA]</scope>
    <source>
        <strain evidence="8">wild</strain>
    </source>
</reference>
<keyword evidence="4" id="KW-1133">Transmembrane helix</keyword>
<dbReference type="GO" id="GO:0051015">
    <property type="term" value="F:actin filament binding"/>
    <property type="evidence" value="ECO:0007669"/>
    <property type="project" value="TreeGrafter"/>
</dbReference>
<name>A0A6J8E8Y2_MYTCO</name>
<organism evidence="7 8">
    <name type="scientific">Mytilus coruscus</name>
    <name type="common">Sea mussel</name>
    <dbReference type="NCBI Taxonomy" id="42192"/>
    <lineage>
        <taxon>Eukaryota</taxon>
        <taxon>Metazoa</taxon>
        <taxon>Spiralia</taxon>
        <taxon>Lophotrochozoa</taxon>
        <taxon>Mollusca</taxon>
        <taxon>Bivalvia</taxon>
        <taxon>Autobranchia</taxon>
        <taxon>Pteriomorphia</taxon>
        <taxon>Mytilida</taxon>
        <taxon>Mytiloidea</taxon>
        <taxon>Mytilidae</taxon>
        <taxon>Mytilinae</taxon>
        <taxon>Mytilus</taxon>
    </lineage>
</organism>
<dbReference type="InterPro" id="IPR052403">
    <property type="entry name" value="LINC-complex_assoc"/>
</dbReference>
<keyword evidence="2" id="KW-0812">Transmembrane</keyword>
<keyword evidence="8" id="KW-1185">Reference proteome</keyword>
<dbReference type="PANTHER" id="PTHR47535">
    <property type="entry name" value="MUSCLE-SPECIFIC PROTEIN 300 KDA, ISOFORM G"/>
    <property type="match status" value="1"/>
</dbReference>
<dbReference type="Gene3D" id="1.20.58.60">
    <property type="match status" value="2"/>
</dbReference>
<sequence>MYQDCQDWLDSREKVELCADTSGDKMSLQNKLERLKECAEKVGDREKKLKATKELCEKTTKNSSQHVHEVLRRDIDHLQSEWEDYLARIQQTEEDLQTAMVQWEDFESKFSVCSSWLKDMEQQVKNYELKSTLKEKQTQVERFKKQREEILSHQPEIDRFTDDAQNLMHTSADARLSTQVSQLTNRYRGLLSQVKYEVVLNSCEVVRVVCKHSKNVYASSVSDQNIPSHQWQAY</sequence>
<dbReference type="AlphaFoldDB" id="A0A6J8E8Y2"/>
<evidence type="ECO:0000313" key="7">
    <source>
        <dbReference type="EMBL" id="CAC5416628.1"/>
    </source>
</evidence>
<dbReference type="SUPFAM" id="SSF46966">
    <property type="entry name" value="Spectrin repeat"/>
    <property type="match status" value="1"/>
</dbReference>
<gene>
    <name evidence="7" type="ORF">MCOR_49224</name>
</gene>
<dbReference type="CDD" id="cd00176">
    <property type="entry name" value="SPEC"/>
    <property type="match status" value="1"/>
</dbReference>
<dbReference type="GO" id="GO:0007097">
    <property type="term" value="P:nuclear migration"/>
    <property type="evidence" value="ECO:0007669"/>
    <property type="project" value="TreeGrafter"/>
</dbReference>
<feature type="coiled-coil region" evidence="6">
    <location>
        <begin position="75"/>
        <end position="153"/>
    </location>
</feature>
<evidence type="ECO:0000313" key="8">
    <source>
        <dbReference type="Proteomes" id="UP000507470"/>
    </source>
</evidence>
<dbReference type="Pfam" id="PF00435">
    <property type="entry name" value="Spectrin"/>
    <property type="match status" value="1"/>
</dbReference>
<dbReference type="GO" id="GO:0005640">
    <property type="term" value="C:nuclear outer membrane"/>
    <property type="evidence" value="ECO:0007669"/>
    <property type="project" value="TreeGrafter"/>
</dbReference>
<proteinExistence type="predicted"/>
<evidence type="ECO:0000256" key="5">
    <source>
        <dbReference type="ARBA" id="ARBA00023136"/>
    </source>
</evidence>
<accession>A0A6J8E8Y2</accession>
<keyword evidence="3" id="KW-0677">Repeat</keyword>
<dbReference type="GO" id="GO:0005737">
    <property type="term" value="C:cytoplasm"/>
    <property type="evidence" value="ECO:0007669"/>
    <property type="project" value="TreeGrafter"/>
</dbReference>
<keyword evidence="5" id="KW-0472">Membrane</keyword>
<dbReference type="Proteomes" id="UP000507470">
    <property type="component" value="Unassembled WGS sequence"/>
</dbReference>
<dbReference type="InterPro" id="IPR002017">
    <property type="entry name" value="Spectrin_repeat"/>
</dbReference>
<dbReference type="InterPro" id="IPR018159">
    <property type="entry name" value="Spectrin/alpha-actinin"/>
</dbReference>
<keyword evidence="6" id="KW-0175">Coiled coil</keyword>
<dbReference type="PANTHER" id="PTHR47535:SF1">
    <property type="entry name" value="NESPRIN-1"/>
    <property type="match status" value="1"/>
</dbReference>
<dbReference type="GO" id="GO:0034993">
    <property type="term" value="C:meiotic nuclear membrane microtubule tethering complex"/>
    <property type="evidence" value="ECO:0007669"/>
    <property type="project" value="TreeGrafter"/>
</dbReference>
<evidence type="ECO:0000256" key="4">
    <source>
        <dbReference type="ARBA" id="ARBA00022989"/>
    </source>
</evidence>
<dbReference type="EMBL" id="CACVKT020008665">
    <property type="protein sequence ID" value="CAC5416628.1"/>
    <property type="molecule type" value="Genomic_DNA"/>
</dbReference>
<dbReference type="OrthoDB" id="18740at2759"/>
<evidence type="ECO:0000256" key="6">
    <source>
        <dbReference type="SAM" id="Coils"/>
    </source>
</evidence>
<protein>
    <submittedName>
        <fullName evidence="7">SYNE1</fullName>
    </submittedName>
</protein>
<evidence type="ECO:0000256" key="2">
    <source>
        <dbReference type="ARBA" id="ARBA00022692"/>
    </source>
</evidence>
<evidence type="ECO:0000256" key="3">
    <source>
        <dbReference type="ARBA" id="ARBA00022737"/>
    </source>
</evidence>
<comment type="subcellular location">
    <subcellularLocation>
        <location evidence="1">Membrane</location>
    </subcellularLocation>
</comment>